<comment type="caution">
    <text evidence="1">The sequence shown here is derived from an EMBL/GenBank/DDBJ whole genome shotgun (WGS) entry which is preliminary data.</text>
</comment>
<dbReference type="InterPro" id="IPR014937">
    <property type="entry name" value="DUF1810"/>
</dbReference>
<dbReference type="Gene3D" id="1.25.40.380">
    <property type="entry name" value="Protein of unknown function DUF1810"/>
    <property type="match status" value="1"/>
</dbReference>
<keyword evidence="2" id="KW-1185">Reference proteome</keyword>
<protein>
    <submittedName>
        <fullName evidence="1">DUF1810 domain-containing protein</fullName>
    </submittedName>
</protein>
<name>A0A4Y9S7G0_9BURK</name>
<dbReference type="PIRSF" id="PIRSF008546">
    <property type="entry name" value="UCP008546"/>
    <property type="match status" value="1"/>
</dbReference>
<proteinExistence type="predicted"/>
<dbReference type="AlphaFoldDB" id="A0A4Y9S7G0"/>
<sequence>MPDDHFDLDRFVAAQAPVYATALAELRAGHKRTHWMWFVFPQIAGLGRSATAQFYALGSLAEACAYVAHPVLGARLRECAQAVLAVEGRSAHAIFGSPDDLKFHSSMTLFSLAAPDDALFAACLDKYFGGARDAATLDLTESAR</sequence>
<gene>
    <name evidence="1" type="ORF">E4L96_14505</name>
</gene>
<dbReference type="InterPro" id="IPR036287">
    <property type="entry name" value="Rv1873-like_sf"/>
</dbReference>
<accession>A0A4Y9S7G0</accession>
<reference evidence="1 2" key="1">
    <citation type="submission" date="2019-03" db="EMBL/GenBank/DDBJ databases">
        <title>Draft Genome Sequence of Massilia arenosa sp. nov., a Novel Massilia Species Isolated from a Sandy-loam Maize Soil.</title>
        <authorList>
            <person name="Raths R."/>
            <person name="Peta V."/>
            <person name="Bucking H."/>
        </authorList>
    </citation>
    <scope>NUCLEOTIDE SEQUENCE [LARGE SCALE GENOMIC DNA]</scope>
    <source>
        <strain evidence="1 2">MC02</strain>
    </source>
</reference>
<organism evidence="1 2">
    <name type="scientific">Zemynaea arenosa</name>
    <dbReference type="NCBI Taxonomy" id="2561931"/>
    <lineage>
        <taxon>Bacteria</taxon>
        <taxon>Pseudomonadati</taxon>
        <taxon>Pseudomonadota</taxon>
        <taxon>Betaproteobacteria</taxon>
        <taxon>Burkholderiales</taxon>
        <taxon>Oxalobacteraceae</taxon>
        <taxon>Telluria group</taxon>
        <taxon>Zemynaea</taxon>
    </lineage>
</organism>
<dbReference type="SUPFAM" id="SSF140736">
    <property type="entry name" value="Rv1873-like"/>
    <property type="match status" value="1"/>
</dbReference>
<evidence type="ECO:0000313" key="1">
    <source>
        <dbReference type="EMBL" id="TFW17458.1"/>
    </source>
</evidence>
<dbReference type="Proteomes" id="UP000298438">
    <property type="component" value="Unassembled WGS sequence"/>
</dbReference>
<dbReference type="EMBL" id="SPVF01000183">
    <property type="protein sequence ID" value="TFW17458.1"/>
    <property type="molecule type" value="Genomic_DNA"/>
</dbReference>
<evidence type="ECO:0000313" key="2">
    <source>
        <dbReference type="Proteomes" id="UP000298438"/>
    </source>
</evidence>
<dbReference type="OrthoDB" id="9801870at2"/>
<dbReference type="RefSeq" id="WP_135207943.1">
    <property type="nucleotide sequence ID" value="NZ_SPVF01000183.1"/>
</dbReference>
<dbReference type="Pfam" id="PF08837">
    <property type="entry name" value="DUF1810"/>
    <property type="match status" value="1"/>
</dbReference>